<sequence length="79" mass="8636">MQEKTISVAAVSAALGLNKHKGKSKILRCNTACNNPIKIEVEDLEDVKTFTYLSSIINEHGGSDADVMVRIGKARTEYL</sequence>
<protein>
    <submittedName>
        <fullName evidence="1">Uncharacterized protein</fullName>
    </submittedName>
</protein>
<organism evidence="1 2">
    <name type="scientific">Schistosoma margrebowiei</name>
    <dbReference type="NCBI Taxonomy" id="48269"/>
    <lineage>
        <taxon>Eukaryota</taxon>
        <taxon>Metazoa</taxon>
        <taxon>Spiralia</taxon>
        <taxon>Lophotrochozoa</taxon>
        <taxon>Platyhelminthes</taxon>
        <taxon>Trematoda</taxon>
        <taxon>Digenea</taxon>
        <taxon>Strigeidida</taxon>
        <taxon>Schistosomatoidea</taxon>
        <taxon>Schistosomatidae</taxon>
        <taxon>Schistosoma</taxon>
    </lineage>
</organism>
<evidence type="ECO:0000313" key="1">
    <source>
        <dbReference type="EMBL" id="VDO71659.1"/>
    </source>
</evidence>
<keyword evidence="2" id="KW-1185">Reference proteome</keyword>
<dbReference type="Proteomes" id="UP000277204">
    <property type="component" value="Unassembled WGS sequence"/>
</dbReference>
<evidence type="ECO:0000313" key="2">
    <source>
        <dbReference type="Proteomes" id="UP000277204"/>
    </source>
</evidence>
<accession>A0A183LRV1</accession>
<dbReference type="EMBL" id="UZAI01002448">
    <property type="protein sequence ID" value="VDO71659.1"/>
    <property type="molecule type" value="Genomic_DNA"/>
</dbReference>
<proteinExistence type="predicted"/>
<reference evidence="1 2" key="1">
    <citation type="submission" date="2018-11" db="EMBL/GenBank/DDBJ databases">
        <authorList>
            <consortium name="Pathogen Informatics"/>
        </authorList>
    </citation>
    <scope>NUCLEOTIDE SEQUENCE [LARGE SCALE GENOMIC DNA]</scope>
    <source>
        <strain evidence="1 2">Zambia</strain>
    </source>
</reference>
<name>A0A183LRV1_9TREM</name>
<dbReference type="AlphaFoldDB" id="A0A183LRV1"/>
<gene>
    <name evidence="1" type="ORF">SMRZ_LOCUS6526</name>
</gene>